<evidence type="ECO:0000256" key="1">
    <source>
        <dbReference type="SAM" id="MobiDB-lite"/>
    </source>
</evidence>
<dbReference type="EMBL" id="SDEE01001700">
    <property type="protein sequence ID" value="RXW11670.1"/>
    <property type="molecule type" value="Genomic_DNA"/>
</dbReference>
<organism evidence="3 4">
    <name type="scientific">Candolleomyces aberdarensis</name>
    <dbReference type="NCBI Taxonomy" id="2316362"/>
    <lineage>
        <taxon>Eukaryota</taxon>
        <taxon>Fungi</taxon>
        <taxon>Dikarya</taxon>
        <taxon>Basidiomycota</taxon>
        <taxon>Agaricomycotina</taxon>
        <taxon>Agaricomycetes</taxon>
        <taxon>Agaricomycetidae</taxon>
        <taxon>Agaricales</taxon>
        <taxon>Agaricineae</taxon>
        <taxon>Psathyrellaceae</taxon>
        <taxon>Candolleomyces</taxon>
    </lineage>
</organism>
<keyword evidence="4" id="KW-1185">Reference proteome</keyword>
<proteinExistence type="predicted"/>
<name>A0A4Q2CXY2_9AGAR</name>
<feature type="region of interest" description="Disordered" evidence="1">
    <location>
        <begin position="191"/>
        <end position="212"/>
    </location>
</feature>
<gene>
    <name evidence="3" type="ORF">EST38_g14185</name>
</gene>
<feature type="domain" description="HMG" evidence="2">
    <location>
        <begin position="83"/>
        <end position="150"/>
    </location>
</feature>
<evidence type="ECO:0000259" key="2">
    <source>
        <dbReference type="Pfam" id="PF18717"/>
    </source>
</evidence>
<evidence type="ECO:0000313" key="3">
    <source>
        <dbReference type="EMBL" id="RXW11670.1"/>
    </source>
</evidence>
<reference evidence="3 4" key="1">
    <citation type="submission" date="2019-01" db="EMBL/GenBank/DDBJ databases">
        <title>Draft genome sequence of Psathyrella aberdarensis IHI B618.</title>
        <authorList>
            <person name="Buettner E."/>
            <person name="Kellner H."/>
        </authorList>
    </citation>
    <scope>NUCLEOTIDE SEQUENCE [LARGE SCALE GENOMIC DNA]</scope>
    <source>
        <strain evidence="3 4">IHI B618</strain>
    </source>
</reference>
<evidence type="ECO:0000313" key="4">
    <source>
        <dbReference type="Proteomes" id="UP000290288"/>
    </source>
</evidence>
<sequence length="418" mass="46594">MFSVKSISSSALKGRAIVQHSGTLPWKGTWKCSKEPGNPGCPHIKIAFEVLREELRKIYGKLDDDTEFDPTMFSGESMVGGEGLDLREVGLFNFNNSFIVSHELLDEYTMSYVTSETPFVAWCSVVAHRYLLSGSQFMSDGYFLPIWFTYAALLALDNDMHCLRCGPSPETTVWDGITLAFGKKHLAATLRPPTKTSPSASTTRRNVKHHPRQQLITNGELRAQLRLAVRVPSIDGHSKPPSHPQHVTEREVLDHVERIQWVYQELDKVCKTLAALFQKAYGLVVYSERRRAPSDLDSFFKQIAAEESVLQMVNGTALADLTNFLTDPRPSRVTKVLSIPGVYKVLRNGPEMHGFVLPISDLTPMLQWMVDRATQVLGELSVETEKLAHGVALSEEPDWKVAAFTACHNSGIVPSIPS</sequence>
<feature type="compositionally biased region" description="Low complexity" evidence="1">
    <location>
        <begin position="191"/>
        <end position="204"/>
    </location>
</feature>
<dbReference type="OrthoDB" id="5598737at2759"/>
<accession>A0A4Q2CXY2</accession>
<dbReference type="Pfam" id="PF18717">
    <property type="entry name" value="CxC4"/>
    <property type="match status" value="1"/>
</dbReference>
<dbReference type="Proteomes" id="UP000290288">
    <property type="component" value="Unassembled WGS sequence"/>
</dbReference>
<comment type="caution">
    <text evidence="3">The sequence shown here is derived from an EMBL/GenBank/DDBJ whole genome shotgun (WGS) entry which is preliminary data.</text>
</comment>
<dbReference type="InterPro" id="IPR040648">
    <property type="entry name" value="HMGXB3_CxC4"/>
</dbReference>
<protein>
    <recommendedName>
        <fullName evidence="2">HMG domain-containing protein</fullName>
    </recommendedName>
</protein>
<dbReference type="AlphaFoldDB" id="A0A4Q2CXY2"/>